<organism evidence="1 2">
    <name type="scientific">Saguinus oedipus</name>
    <name type="common">Cotton-top tamarin</name>
    <name type="synonym">Oedipomidas oedipus</name>
    <dbReference type="NCBI Taxonomy" id="9490"/>
    <lineage>
        <taxon>Eukaryota</taxon>
        <taxon>Metazoa</taxon>
        <taxon>Chordata</taxon>
        <taxon>Craniata</taxon>
        <taxon>Vertebrata</taxon>
        <taxon>Euteleostomi</taxon>
        <taxon>Mammalia</taxon>
        <taxon>Eutheria</taxon>
        <taxon>Euarchontoglires</taxon>
        <taxon>Primates</taxon>
        <taxon>Haplorrhini</taxon>
        <taxon>Platyrrhini</taxon>
        <taxon>Cebidae</taxon>
        <taxon>Callitrichinae</taxon>
        <taxon>Saguinus</taxon>
    </lineage>
</organism>
<accession>A0ABQ9W0Y6</accession>
<keyword evidence="2" id="KW-1185">Reference proteome</keyword>
<dbReference type="InterPro" id="IPR028426">
    <property type="entry name" value="Huntingtin_fam"/>
</dbReference>
<protein>
    <submittedName>
        <fullName evidence="1">Uncharacterized protein</fullName>
    </submittedName>
</protein>
<reference evidence="1 2" key="1">
    <citation type="submission" date="2023-05" db="EMBL/GenBank/DDBJ databases">
        <title>B98-5 Cell Line De Novo Hybrid Assembly: An Optical Mapping Approach.</title>
        <authorList>
            <person name="Kananen K."/>
            <person name="Auerbach J.A."/>
            <person name="Kautto E."/>
            <person name="Blachly J.S."/>
        </authorList>
    </citation>
    <scope>NUCLEOTIDE SEQUENCE [LARGE SCALE GENOMIC DNA]</scope>
    <source>
        <strain evidence="1">B95-8</strain>
        <tissue evidence="1">Cell line</tissue>
    </source>
</reference>
<dbReference type="InterPro" id="IPR048413">
    <property type="entry name" value="Htt_C-HEAT_rpt"/>
</dbReference>
<proteinExistence type="predicted"/>
<evidence type="ECO:0000313" key="2">
    <source>
        <dbReference type="Proteomes" id="UP001266305"/>
    </source>
</evidence>
<dbReference type="Pfam" id="PF20927">
    <property type="entry name" value="Htt_C-HEAT"/>
    <property type="match status" value="1"/>
</dbReference>
<evidence type="ECO:0000313" key="1">
    <source>
        <dbReference type="EMBL" id="KAK2115304.1"/>
    </source>
</evidence>
<dbReference type="Proteomes" id="UP001266305">
    <property type="component" value="Unassembled WGS sequence"/>
</dbReference>
<gene>
    <name evidence="1" type="ORF">P7K49_005930</name>
</gene>
<name>A0ABQ9W0Y6_SAGOE</name>
<dbReference type="EMBL" id="JASSZA010000003">
    <property type="protein sequence ID" value="KAK2115304.1"/>
    <property type="molecule type" value="Genomic_DNA"/>
</dbReference>
<sequence length="271" mass="29789">MSEISGGQKSPLFEAAREVTLARVSGTAQQLPAVHHVFQPHLPAELAAYWSKLNDLFGDAALYQSLTTLARALAQYLVVVSKLPTHLHLPPEKEKDTVKFVVTTLEALSWHLIHEQIPLSLDLQAGLDCCCLALQLPGLWSVISSTEFVTHACSLIHCVHFLLEAVAVQPGEQLLSPERRMNTPKAIREEEEVDANTQRPLGCWGHFGFFSLVCGWECPRSLAHRVHVTFQAQDTGHAVDLTKGMECSSVSCLGSVCFHWDHTPSPSSALV</sequence>
<dbReference type="PANTHER" id="PTHR10170:SF10">
    <property type="entry name" value="HUNTINGTIN"/>
    <property type="match status" value="1"/>
</dbReference>
<dbReference type="PANTHER" id="PTHR10170">
    <property type="entry name" value="HUNTINGTON DISEASE PROTEIN"/>
    <property type="match status" value="1"/>
</dbReference>
<comment type="caution">
    <text evidence="1">The sequence shown here is derived from an EMBL/GenBank/DDBJ whole genome shotgun (WGS) entry which is preliminary data.</text>
</comment>